<organism evidence="1 2">
    <name type="scientific">Hypoxylon rubiginosum</name>
    <dbReference type="NCBI Taxonomy" id="110542"/>
    <lineage>
        <taxon>Eukaryota</taxon>
        <taxon>Fungi</taxon>
        <taxon>Dikarya</taxon>
        <taxon>Ascomycota</taxon>
        <taxon>Pezizomycotina</taxon>
        <taxon>Sordariomycetes</taxon>
        <taxon>Xylariomycetidae</taxon>
        <taxon>Xylariales</taxon>
        <taxon>Hypoxylaceae</taxon>
        <taxon>Hypoxylon</taxon>
    </lineage>
</organism>
<proteinExistence type="predicted"/>
<name>A0ACC0CP12_9PEZI</name>
<dbReference type="EMBL" id="MU394380">
    <property type="protein sequence ID" value="KAI6082040.1"/>
    <property type="molecule type" value="Genomic_DNA"/>
</dbReference>
<reference evidence="1 2" key="1">
    <citation type="journal article" date="2022" name="New Phytol.">
        <title>Ecological generalism drives hyperdiversity of secondary metabolite gene clusters in xylarialean endophytes.</title>
        <authorList>
            <person name="Franco M.E.E."/>
            <person name="Wisecaver J.H."/>
            <person name="Arnold A.E."/>
            <person name="Ju Y.M."/>
            <person name="Slot J.C."/>
            <person name="Ahrendt S."/>
            <person name="Moore L.P."/>
            <person name="Eastman K.E."/>
            <person name="Scott K."/>
            <person name="Konkel Z."/>
            <person name="Mondo S.J."/>
            <person name="Kuo A."/>
            <person name="Hayes R.D."/>
            <person name="Haridas S."/>
            <person name="Andreopoulos B."/>
            <person name="Riley R."/>
            <person name="LaButti K."/>
            <person name="Pangilinan J."/>
            <person name="Lipzen A."/>
            <person name="Amirebrahimi M."/>
            <person name="Yan J."/>
            <person name="Adam C."/>
            <person name="Keymanesh K."/>
            <person name="Ng V."/>
            <person name="Louie K."/>
            <person name="Northen T."/>
            <person name="Drula E."/>
            <person name="Henrissat B."/>
            <person name="Hsieh H.M."/>
            <person name="Youens-Clark K."/>
            <person name="Lutzoni F."/>
            <person name="Miadlikowska J."/>
            <person name="Eastwood D.C."/>
            <person name="Hamelin R.C."/>
            <person name="Grigoriev I.V."/>
            <person name="U'Ren J.M."/>
        </authorList>
    </citation>
    <scope>NUCLEOTIDE SEQUENCE [LARGE SCALE GENOMIC DNA]</scope>
    <source>
        <strain evidence="1 2">ER1909</strain>
    </source>
</reference>
<evidence type="ECO:0000313" key="2">
    <source>
        <dbReference type="Proteomes" id="UP001497680"/>
    </source>
</evidence>
<gene>
    <name evidence="1" type="ORF">F4821DRAFT_264327</name>
</gene>
<evidence type="ECO:0000313" key="1">
    <source>
        <dbReference type="EMBL" id="KAI6082040.1"/>
    </source>
</evidence>
<keyword evidence="2" id="KW-1185">Reference proteome</keyword>
<comment type="caution">
    <text evidence="1">The sequence shown here is derived from an EMBL/GenBank/DDBJ whole genome shotgun (WGS) entry which is preliminary data.</text>
</comment>
<accession>A0ACC0CP12</accession>
<protein>
    <submittedName>
        <fullName evidence="1">Piwi-domain-containing protein</fullName>
    </submittedName>
</protein>
<sequence length="996" mass="113095">MSGRTSRAGSVSGSRRPTPGGSQVGSPTRGSGQPVKAVKANTGDPNKRELTPAERVGKRVDLPADAYRDPKNEETVFAARPGYNTDGKPIQMSLNIFAVNSFANRDIYQYDVIVEPDKESHALVKKIWNHQTVTQQLSRKGGQWLFDGNKLAWSSKQIDRNEARIEVDLDELKRKAAAEHPHVAERVGRVSVFKIIIRQTKVIRLAYLKAYLEGRIAWDAHVLECMNFFDHAMRQFPSEQWITIKRNFYDPAFPVGGLAGDLVVNQGIYVAPRLSESITRGGTGLAINVDRCQTAFWPEDSMDSLAKRLLNSQKDEWQSWNEYKFMSSMRPLEITEDGHTRYAPSEPFMFLRRLAKLKFVVNHRNKLGEPKIYTVKRLIFDPKYKEKGATAYEVKFDKKMKDKDGNPTGVTKETTIYEHYWEQYQIKLRWGHLPIIESSRGGLFPMELCNTISHQRYNYKLNSQQTSDMIKQAATRPQKRKADIMEGVKHLKWHQDPCLKAFGIDLSQNMVISNARLLPNPEVAFGNQKINPGVSGRWDLRGKKFLEPNVIELKSWSIICCGDDGRTCQQNELENFARQFSNIYRNHGGRIAKPALALTLGYGDGDFSKICEQAYMATGNHFNAPPQIIFFVLASKNQLVYERIKRNMDCRFNIVSQCLWGPQVKKAQAQYMSNVAMKVNSKLGGVTCKVPGPTAVNPPFWKRPTMVIGVDVSHGASGSQAPSMAALTMSMDKHATRYAAACETNGYRKEIVQDWSMNSMLPKLLAQWVSVNKVHPAHVYYIRDGVSEGQFHHVLDEELKYMKNAFDKEKIRFPQITVIIATKRHHVRFFPRPNDKATGDRNGNPLPGTLVERDVTHPKHYDFYLCSHVAIQGTARPVHYQVIRDDAKIPPNDLQKMIYQQCYQYCRSTTPVSLHPAVYYAHLASNRARAHESAITPDQRILAYGKAGFPIMKGHDELPYSETRDDEVQSPALLPMKGPKSHPAAADFIQNTMWYV</sequence>
<dbReference type="Proteomes" id="UP001497680">
    <property type="component" value="Unassembled WGS sequence"/>
</dbReference>